<reference evidence="11 12" key="1">
    <citation type="journal article" date="2015" name="Genome Announc.">
        <title>Expanding the biotechnology potential of lactobacilli through comparative genomics of 213 strains and associated genera.</title>
        <authorList>
            <person name="Sun Z."/>
            <person name="Harris H.M."/>
            <person name="McCann A."/>
            <person name="Guo C."/>
            <person name="Argimon S."/>
            <person name="Zhang W."/>
            <person name="Yang X."/>
            <person name="Jeffery I.B."/>
            <person name="Cooney J.C."/>
            <person name="Kagawa T.F."/>
            <person name="Liu W."/>
            <person name="Song Y."/>
            <person name="Salvetti E."/>
            <person name="Wrobel A."/>
            <person name="Rasinkangas P."/>
            <person name="Parkhill J."/>
            <person name="Rea M.C."/>
            <person name="O'Sullivan O."/>
            <person name="Ritari J."/>
            <person name="Douillard F.P."/>
            <person name="Paul Ross R."/>
            <person name="Yang R."/>
            <person name="Briner A.E."/>
            <person name="Felis G.E."/>
            <person name="de Vos W.M."/>
            <person name="Barrangou R."/>
            <person name="Klaenhammer T.R."/>
            <person name="Caufield P.W."/>
            <person name="Cui Y."/>
            <person name="Zhang H."/>
            <person name="O'Toole P.W."/>
        </authorList>
    </citation>
    <scope>NUCLEOTIDE SEQUENCE [LARGE SCALE GENOMIC DNA]</scope>
    <source>
        <strain evidence="11 12">DSM 14857</strain>
    </source>
</reference>
<feature type="modified residue" description="Phosphohistidine; by autocatalysis" evidence="9">
    <location>
        <position position="152"/>
    </location>
</feature>
<feature type="domain" description="Histidine kinase" evidence="10">
    <location>
        <begin position="250"/>
        <end position="341"/>
    </location>
</feature>
<keyword evidence="6 8" id="KW-0067">ATP-binding</keyword>
<dbReference type="AlphaFoldDB" id="A0A0R1SN51"/>
<evidence type="ECO:0000256" key="7">
    <source>
        <dbReference type="ARBA" id="ARBA00023012"/>
    </source>
</evidence>
<dbReference type="GO" id="GO:0046983">
    <property type="term" value="F:protein dimerization activity"/>
    <property type="evidence" value="ECO:0007669"/>
    <property type="project" value="InterPro"/>
</dbReference>
<dbReference type="OrthoDB" id="9760839at2"/>
<dbReference type="eggNOG" id="COG4585">
    <property type="taxonomic scope" value="Bacteria"/>
</dbReference>
<protein>
    <recommendedName>
        <fullName evidence="8">Sensor histidine kinase</fullName>
        <ecNumber evidence="8">2.7.13.3</ecNumber>
    </recommendedName>
</protein>
<evidence type="ECO:0000256" key="8">
    <source>
        <dbReference type="PIRNR" id="PIRNR037432"/>
    </source>
</evidence>
<dbReference type="SUPFAM" id="SSF55874">
    <property type="entry name" value="ATPase domain of HSP90 chaperone/DNA topoisomerase II/histidine kinase"/>
    <property type="match status" value="1"/>
</dbReference>
<evidence type="ECO:0000256" key="6">
    <source>
        <dbReference type="ARBA" id="ARBA00022840"/>
    </source>
</evidence>
<dbReference type="GO" id="GO:0005524">
    <property type="term" value="F:ATP binding"/>
    <property type="evidence" value="ECO:0007669"/>
    <property type="project" value="UniProtKB-KW"/>
</dbReference>
<keyword evidence="4 8" id="KW-0547">Nucleotide-binding</keyword>
<keyword evidence="5 8" id="KW-0418">Kinase</keyword>
<dbReference type="RefSeq" id="WP_010625413.1">
    <property type="nucleotide sequence ID" value="NZ_AZFA01000005.1"/>
</dbReference>
<dbReference type="InterPro" id="IPR036890">
    <property type="entry name" value="HATPase_C_sf"/>
</dbReference>
<proteinExistence type="predicted"/>
<name>A0A0R1SN51_9LACO</name>
<dbReference type="PIRSF" id="PIRSF037432">
    <property type="entry name" value="STHK_NreB"/>
    <property type="match status" value="1"/>
</dbReference>
<evidence type="ECO:0000256" key="2">
    <source>
        <dbReference type="ARBA" id="ARBA00022553"/>
    </source>
</evidence>
<evidence type="ECO:0000256" key="4">
    <source>
        <dbReference type="ARBA" id="ARBA00022741"/>
    </source>
</evidence>
<dbReference type="Gene3D" id="1.20.5.1930">
    <property type="match status" value="1"/>
</dbReference>
<dbReference type="SMART" id="SM00387">
    <property type="entry name" value="HATPase_c"/>
    <property type="match status" value="1"/>
</dbReference>
<dbReference type="InterPro" id="IPR017203">
    <property type="entry name" value="Sig_transdc_His_kinase_NreB"/>
</dbReference>
<dbReference type="Proteomes" id="UP000051647">
    <property type="component" value="Unassembled WGS sequence"/>
</dbReference>
<comment type="catalytic activity">
    <reaction evidence="1 8">
        <text>ATP + protein L-histidine = ADP + protein N-phospho-L-histidine.</text>
        <dbReference type="EC" id="2.7.13.3"/>
    </reaction>
</comment>
<dbReference type="PROSITE" id="PS50109">
    <property type="entry name" value="HIS_KIN"/>
    <property type="match status" value="1"/>
</dbReference>
<sequence>MENSDSLWIQKNFLDSPDATLIVKGDKVVIINNAAQEIIRGLDIDVNYLIQLVQTNMAENNSATNNCFNCIVKETMHHNSVPINVMDKKQLQKLTFTLDYYVIDKDKNVYSIVIRNNATQDRLRNIEDNHDIVRKINRTQENERKKISEDLHDSVAQSVYSSIMTLNRMKSGDKDKDELISSVQDQLRGTLSDIKSLAVDVRPAVLDNFGLIAAIHALLKRMQPSTDIELDFVDRSGDLSGLSDDIKTTLYRIVQEATTNAIKHSKGETIVIMLVAHKNKITLDVIDDGVGFNMYTKKSYNGSSLGMINMNERVKSLNGFFLVDSKINEGTTITAEFPYESIKEPTKNEE</sequence>
<evidence type="ECO:0000256" key="9">
    <source>
        <dbReference type="PIRSR" id="PIRSR037432-51"/>
    </source>
</evidence>
<dbReference type="EMBL" id="AZFA01000005">
    <property type="protein sequence ID" value="KRL67496.1"/>
    <property type="molecule type" value="Genomic_DNA"/>
</dbReference>
<keyword evidence="7 8" id="KW-0902">Two-component regulatory system</keyword>
<keyword evidence="2 9" id="KW-0597">Phosphoprotein</keyword>
<keyword evidence="3 8" id="KW-0808">Transferase</keyword>
<dbReference type="CDD" id="cd16917">
    <property type="entry name" value="HATPase_UhpB-NarQ-NarX-like"/>
    <property type="match status" value="1"/>
</dbReference>
<dbReference type="InterPro" id="IPR011712">
    <property type="entry name" value="Sig_transdc_His_kin_sub3_dim/P"/>
</dbReference>
<dbReference type="InterPro" id="IPR005467">
    <property type="entry name" value="His_kinase_dom"/>
</dbReference>
<accession>A0A0R1SN51</accession>
<dbReference type="PATRIC" id="fig|1423815.3.peg.1855"/>
<dbReference type="GO" id="GO:0000155">
    <property type="term" value="F:phosphorelay sensor kinase activity"/>
    <property type="evidence" value="ECO:0007669"/>
    <property type="project" value="InterPro"/>
</dbReference>
<dbReference type="PANTHER" id="PTHR24421">
    <property type="entry name" value="NITRATE/NITRITE SENSOR PROTEIN NARX-RELATED"/>
    <property type="match status" value="1"/>
</dbReference>
<dbReference type="Gene3D" id="3.30.565.10">
    <property type="entry name" value="Histidine kinase-like ATPase, C-terminal domain"/>
    <property type="match status" value="1"/>
</dbReference>
<dbReference type="InterPro" id="IPR050482">
    <property type="entry name" value="Sensor_HK_TwoCompSys"/>
</dbReference>
<dbReference type="GO" id="GO:0005506">
    <property type="term" value="F:iron ion binding"/>
    <property type="evidence" value="ECO:0007669"/>
    <property type="project" value="InterPro"/>
</dbReference>
<evidence type="ECO:0000256" key="1">
    <source>
        <dbReference type="ARBA" id="ARBA00000085"/>
    </source>
</evidence>
<evidence type="ECO:0000256" key="3">
    <source>
        <dbReference type="ARBA" id="ARBA00022679"/>
    </source>
</evidence>
<dbReference type="EC" id="2.7.13.3" evidence="8"/>
<comment type="PTM">
    <text evidence="9">Autophosphorylated.</text>
</comment>
<organism evidence="11 12">
    <name type="scientific">Companilactobacillus versmoldensis DSM 14857 = KCTC 3814</name>
    <dbReference type="NCBI Taxonomy" id="1423815"/>
    <lineage>
        <taxon>Bacteria</taxon>
        <taxon>Bacillati</taxon>
        <taxon>Bacillota</taxon>
        <taxon>Bacilli</taxon>
        <taxon>Lactobacillales</taxon>
        <taxon>Lactobacillaceae</taxon>
        <taxon>Companilactobacillus</taxon>
    </lineage>
</organism>
<evidence type="ECO:0000256" key="5">
    <source>
        <dbReference type="ARBA" id="ARBA00022777"/>
    </source>
</evidence>
<dbReference type="GO" id="GO:0016020">
    <property type="term" value="C:membrane"/>
    <property type="evidence" value="ECO:0007669"/>
    <property type="project" value="InterPro"/>
</dbReference>
<gene>
    <name evidence="11" type="ORF">FC27_GL001812</name>
</gene>
<evidence type="ECO:0000313" key="12">
    <source>
        <dbReference type="Proteomes" id="UP000051647"/>
    </source>
</evidence>
<keyword evidence="12" id="KW-1185">Reference proteome</keyword>
<dbReference type="Pfam" id="PF02518">
    <property type="entry name" value="HATPase_c"/>
    <property type="match status" value="1"/>
</dbReference>
<dbReference type="InterPro" id="IPR003594">
    <property type="entry name" value="HATPase_dom"/>
</dbReference>
<dbReference type="STRING" id="1423815.FC27_GL001812"/>
<dbReference type="PANTHER" id="PTHR24421:SF10">
    <property type="entry name" value="NITRATE_NITRITE SENSOR PROTEIN NARQ"/>
    <property type="match status" value="1"/>
</dbReference>
<comment type="caution">
    <text evidence="11">The sequence shown here is derived from an EMBL/GenBank/DDBJ whole genome shotgun (WGS) entry which is preliminary data.</text>
</comment>
<dbReference type="GO" id="GO:0005737">
    <property type="term" value="C:cytoplasm"/>
    <property type="evidence" value="ECO:0007669"/>
    <property type="project" value="InterPro"/>
</dbReference>
<evidence type="ECO:0000313" key="11">
    <source>
        <dbReference type="EMBL" id="KRL67496.1"/>
    </source>
</evidence>
<dbReference type="Pfam" id="PF07730">
    <property type="entry name" value="HisKA_3"/>
    <property type="match status" value="1"/>
</dbReference>
<evidence type="ECO:0000259" key="10">
    <source>
        <dbReference type="PROSITE" id="PS50109"/>
    </source>
</evidence>